<accession>A0A0A2T4W7</accession>
<comment type="subunit">
    <text evidence="6">Part of the ribosomal stalk of the 50S ribosomal subunit. The N-terminus interacts with L11 and the large rRNA to form the base of the stalk. The C-terminus forms an elongated spine to which L12 dimers bind in a sequential fashion forming a multimeric L10(L12)X complex.</text>
</comment>
<dbReference type="EMBL" id="JNCF01000065">
    <property type="protein sequence ID" value="KGP62453.1"/>
    <property type="molecule type" value="Genomic_DNA"/>
</dbReference>
<organism evidence="7 8">
    <name type="scientific">Legionella norrlandica</name>
    <dbReference type="NCBI Taxonomy" id="1498499"/>
    <lineage>
        <taxon>Bacteria</taxon>
        <taxon>Pseudomonadati</taxon>
        <taxon>Pseudomonadota</taxon>
        <taxon>Gammaproteobacteria</taxon>
        <taxon>Legionellales</taxon>
        <taxon>Legionellaceae</taxon>
        <taxon>Legionella</taxon>
    </lineage>
</organism>
<dbReference type="Gene3D" id="3.30.70.1730">
    <property type="match status" value="1"/>
</dbReference>
<proteinExistence type="inferred from homology"/>
<evidence type="ECO:0000313" key="8">
    <source>
        <dbReference type="Proteomes" id="UP000054422"/>
    </source>
</evidence>
<dbReference type="OrthoDB" id="9808307at2"/>
<comment type="similarity">
    <text evidence="2 6">Belongs to the universal ribosomal protein uL10 family.</text>
</comment>
<evidence type="ECO:0000256" key="1">
    <source>
        <dbReference type="ARBA" id="ARBA00002633"/>
    </source>
</evidence>
<dbReference type="Pfam" id="PF00466">
    <property type="entry name" value="Ribosomal_L10"/>
    <property type="match status" value="1"/>
</dbReference>
<dbReference type="PANTHER" id="PTHR11560">
    <property type="entry name" value="39S RIBOSOMAL PROTEIN L10, MITOCHONDRIAL"/>
    <property type="match status" value="1"/>
</dbReference>
<dbReference type="STRING" id="1498499.EP47_13120"/>
<reference evidence="7 8" key="1">
    <citation type="submission" date="2014-05" db="EMBL/GenBank/DDBJ databases">
        <authorList>
            <person name="Rizzardi K."/>
            <person name="Winiecka-Krusnell J."/>
            <person name="Ramliden M."/>
            <person name="Alm E."/>
            <person name="Andersson S."/>
            <person name="Byfors S."/>
        </authorList>
    </citation>
    <scope>NUCLEOTIDE SEQUENCE [LARGE SCALE GENOMIC DNA]</scope>
    <source>
        <strain evidence="7 8">LEGN</strain>
    </source>
</reference>
<dbReference type="Proteomes" id="UP000054422">
    <property type="component" value="Unassembled WGS sequence"/>
</dbReference>
<evidence type="ECO:0000256" key="3">
    <source>
        <dbReference type="ARBA" id="ARBA00022980"/>
    </source>
</evidence>
<sequence length="177" mass="19463">MTLNLAAKKAVVEEVTAVASKAISAVVADYRGLTVNQMTQLRSEARKSRVYLRVVRNTLTRRAFKNTEFECLNDLLVGPVFIALSLEAPSDAARLLKEFAKTFEKLEVKALSVGGKVYNANQIDAVASLPTRDEAIAKLMYVMKAPIEKFVRTLAEPHAKLVRTIAAVKDKKAETLA</sequence>
<dbReference type="GO" id="GO:0006412">
    <property type="term" value="P:translation"/>
    <property type="evidence" value="ECO:0007669"/>
    <property type="project" value="UniProtKB-UniRule"/>
</dbReference>
<dbReference type="InterPro" id="IPR001790">
    <property type="entry name" value="Ribosomal_uL10"/>
</dbReference>
<keyword evidence="6" id="KW-0699">rRNA-binding</keyword>
<dbReference type="AlphaFoldDB" id="A0A0A2T4W7"/>
<evidence type="ECO:0000256" key="2">
    <source>
        <dbReference type="ARBA" id="ARBA00008889"/>
    </source>
</evidence>
<dbReference type="InterPro" id="IPR002363">
    <property type="entry name" value="Ribosomal_uL10_CS_bac"/>
</dbReference>
<comment type="caution">
    <text evidence="7">The sequence shown here is derived from an EMBL/GenBank/DDBJ whole genome shotgun (WGS) entry which is preliminary data.</text>
</comment>
<dbReference type="GO" id="GO:0003735">
    <property type="term" value="F:structural constituent of ribosome"/>
    <property type="evidence" value="ECO:0007669"/>
    <property type="project" value="InterPro"/>
</dbReference>
<dbReference type="GO" id="GO:0015934">
    <property type="term" value="C:large ribosomal subunit"/>
    <property type="evidence" value="ECO:0007669"/>
    <property type="project" value="InterPro"/>
</dbReference>
<dbReference type="RefSeq" id="WP_035890993.1">
    <property type="nucleotide sequence ID" value="NZ_JNCF01000065.1"/>
</dbReference>
<evidence type="ECO:0000256" key="6">
    <source>
        <dbReference type="HAMAP-Rule" id="MF_00362"/>
    </source>
</evidence>
<keyword evidence="3 6" id="KW-0689">Ribosomal protein</keyword>
<dbReference type="GO" id="GO:0070180">
    <property type="term" value="F:large ribosomal subunit rRNA binding"/>
    <property type="evidence" value="ECO:0007669"/>
    <property type="project" value="UniProtKB-UniRule"/>
</dbReference>
<gene>
    <name evidence="6" type="primary">rplJ</name>
    <name evidence="7" type="ORF">EP47_13120</name>
</gene>
<evidence type="ECO:0000256" key="4">
    <source>
        <dbReference type="ARBA" id="ARBA00023274"/>
    </source>
</evidence>
<evidence type="ECO:0000313" key="7">
    <source>
        <dbReference type="EMBL" id="KGP62453.1"/>
    </source>
</evidence>
<dbReference type="InterPro" id="IPR022973">
    <property type="entry name" value="Ribosomal_uL10_bac"/>
</dbReference>
<dbReference type="InterPro" id="IPR047865">
    <property type="entry name" value="Ribosomal_uL10_bac_type"/>
</dbReference>
<dbReference type="InterPro" id="IPR043141">
    <property type="entry name" value="Ribosomal_uL10-like_sf"/>
</dbReference>
<keyword evidence="6" id="KW-0694">RNA-binding</keyword>
<dbReference type="PROSITE" id="PS01109">
    <property type="entry name" value="RIBOSOMAL_L10"/>
    <property type="match status" value="1"/>
</dbReference>
<keyword evidence="8" id="KW-1185">Reference proteome</keyword>
<dbReference type="SUPFAM" id="SSF160369">
    <property type="entry name" value="Ribosomal protein L10-like"/>
    <property type="match status" value="1"/>
</dbReference>
<evidence type="ECO:0000256" key="5">
    <source>
        <dbReference type="ARBA" id="ARBA00035202"/>
    </source>
</evidence>
<dbReference type="Gene3D" id="6.10.250.290">
    <property type="match status" value="1"/>
</dbReference>
<name>A0A0A2T4W7_9GAMM</name>
<dbReference type="CDD" id="cd05797">
    <property type="entry name" value="Ribosomal_L10"/>
    <property type="match status" value="1"/>
</dbReference>
<keyword evidence="4 6" id="KW-0687">Ribonucleoprotein</keyword>
<protein>
    <recommendedName>
        <fullName evidence="5 6">Large ribosomal subunit protein uL10</fullName>
    </recommendedName>
</protein>
<comment type="function">
    <text evidence="1 6">Forms part of the ribosomal stalk, playing a central role in the interaction of the ribosome with GTP-bound translation factors.</text>
</comment>
<dbReference type="NCBIfam" id="NF000955">
    <property type="entry name" value="PRK00099.1-1"/>
    <property type="match status" value="1"/>
</dbReference>
<dbReference type="HAMAP" id="MF_00362">
    <property type="entry name" value="Ribosomal_uL10"/>
    <property type="match status" value="1"/>
</dbReference>